<dbReference type="AlphaFoldDB" id="A0A099BBY7"/>
<evidence type="ECO:0000313" key="3">
    <source>
        <dbReference type="Proteomes" id="UP000029707"/>
    </source>
</evidence>
<dbReference type="RefSeq" id="WP_034362635.1">
    <property type="nucleotide sequence ID" value="NZ_CAMRWY010000001.1"/>
</dbReference>
<dbReference type="OrthoDB" id="63920at2"/>
<comment type="caution">
    <text evidence="2">The sequence shown here is derived from an EMBL/GenBank/DDBJ whole genome shotgun (WGS) entry which is preliminary data.</text>
</comment>
<dbReference type="Proteomes" id="UP000029707">
    <property type="component" value="Unassembled WGS sequence"/>
</dbReference>
<dbReference type="STRING" id="425400.LS65_06930"/>
<organism evidence="2 3">
    <name type="scientific">Helicobacter japonicus</name>
    <dbReference type="NCBI Taxonomy" id="425400"/>
    <lineage>
        <taxon>Bacteria</taxon>
        <taxon>Pseudomonadati</taxon>
        <taxon>Campylobacterota</taxon>
        <taxon>Epsilonproteobacteria</taxon>
        <taxon>Campylobacterales</taxon>
        <taxon>Helicobacteraceae</taxon>
        <taxon>Helicobacter</taxon>
    </lineage>
</organism>
<dbReference type="Pfam" id="PF09376">
    <property type="entry name" value="NurA"/>
    <property type="match status" value="1"/>
</dbReference>
<dbReference type="EMBL" id="JRMQ02000002">
    <property type="protein sequence ID" value="TLE02894.1"/>
    <property type="molecule type" value="Genomic_DNA"/>
</dbReference>
<keyword evidence="3" id="KW-1185">Reference proteome</keyword>
<evidence type="ECO:0000259" key="1">
    <source>
        <dbReference type="SMART" id="SM00933"/>
    </source>
</evidence>
<reference evidence="2 3" key="1">
    <citation type="journal article" date="2014" name="Genome Announc.">
        <title>Draft genome sequences of eight enterohepatic helicobacter species isolated from both laboratory and wild rodents.</title>
        <authorList>
            <person name="Sheh A."/>
            <person name="Shen Z."/>
            <person name="Fox J.G."/>
        </authorList>
    </citation>
    <scope>NUCLEOTIDE SEQUENCE [LARGE SCALE GENOMIC DNA]</scope>
    <source>
        <strain evidence="2 3">MIT 01-6451</strain>
    </source>
</reference>
<protein>
    <submittedName>
        <fullName evidence="2">DNA double-strand break repair nuclease NurA</fullName>
    </submittedName>
</protein>
<evidence type="ECO:0000313" key="2">
    <source>
        <dbReference type="EMBL" id="TLE02894.1"/>
    </source>
</evidence>
<feature type="domain" description="NurA" evidence="1">
    <location>
        <begin position="61"/>
        <end position="430"/>
    </location>
</feature>
<dbReference type="eggNOG" id="ENOG502Z8JN">
    <property type="taxonomic scope" value="Bacteria"/>
</dbReference>
<accession>A0A099BBY7</accession>
<dbReference type="SMART" id="SM00933">
    <property type="entry name" value="NurA"/>
    <property type="match status" value="1"/>
</dbReference>
<proteinExistence type="predicted"/>
<sequence>MAYFNEKASKINHQYIIENPKVKDYLAKCEKIGQNLPLEVDSQSLTFPILNMQDKFSSCIERVITIDGGYQEVNISENFPSQKLCYYNIGILMFSVEDLKAVERQQTINPSDIGKLENLERFNFVIPTQNIRLKNEDFITTFRKTLYEEIFLKNYLSEGNEKSSFIHTIKWLIFKEYLDSDSRGKGSIKFACPCCGEIQIFQKQTPDYLDEKNNFMRCKNKKCENIIYITDCFDLHTLIDEINGATLIESYIMSAFEVVLMFSMFRFLFEENTIQWLPKILFIKDGPLALFSRLDDFAFKVVRPFIQFLYAKSLNENISYINLVGLDKSGMFVEHLKSIESKIPLGSILLPNLDYMRKYITGNNTSVFGENTYFGIKMFVRKEKELSFVLDVAIPFDESITYKDYIKQPKIEDFLSLNNILEVLFRLKCDLYEKSFIPIAMVNKLVSLSNIPSKKILTIFSQEKLC</sequence>
<dbReference type="InterPro" id="IPR018977">
    <property type="entry name" value="NurA_domain"/>
</dbReference>
<name>A0A099BBY7_9HELI</name>
<gene>
    <name evidence="2" type="ORF">LS65_002935</name>
</gene>